<accession>A0A5S9PWV3</accession>
<evidence type="ECO:0000313" key="4">
    <source>
        <dbReference type="Proteomes" id="UP000439591"/>
    </source>
</evidence>
<evidence type="ECO:0000313" key="2">
    <source>
        <dbReference type="EMBL" id="CAA0109387.1"/>
    </source>
</evidence>
<dbReference type="AlphaFoldDB" id="A0A5S9PWV3"/>
<evidence type="ECO:0000313" key="3">
    <source>
        <dbReference type="Proteomes" id="UP000435877"/>
    </source>
</evidence>
<evidence type="ECO:0000313" key="1">
    <source>
        <dbReference type="EMBL" id="CAA0092221.1"/>
    </source>
</evidence>
<protein>
    <submittedName>
        <fullName evidence="2">Uncharacterized protein</fullName>
    </submittedName>
</protein>
<dbReference type="Proteomes" id="UP000435877">
    <property type="component" value="Unassembled WGS sequence"/>
</dbReference>
<gene>
    <name evidence="1" type="ORF">IHBHHGIJ_02264</name>
    <name evidence="2" type="ORF">KFEGEMFD_02451</name>
</gene>
<dbReference type="EMBL" id="CACSIK010000001">
    <property type="protein sequence ID" value="CAA0092221.1"/>
    <property type="molecule type" value="Genomic_DNA"/>
</dbReference>
<reference evidence="3 4" key="1">
    <citation type="submission" date="2019-11" db="EMBL/GenBank/DDBJ databases">
        <authorList>
            <person name="Holert J."/>
        </authorList>
    </citation>
    <scope>NUCLEOTIDE SEQUENCE [LARGE SCALE GENOMIC DNA]</scope>
    <source>
        <strain evidence="2">BC3_2A</strain>
        <strain evidence="1">SB11_1A</strain>
    </source>
</reference>
<dbReference type="EMBL" id="CACSIM010000004">
    <property type="protein sequence ID" value="CAA0109387.1"/>
    <property type="molecule type" value="Genomic_DNA"/>
</dbReference>
<proteinExistence type="predicted"/>
<dbReference type="Proteomes" id="UP000439591">
    <property type="component" value="Unassembled WGS sequence"/>
</dbReference>
<name>A0A5S9PWV3_9GAMM</name>
<organism evidence="2 4">
    <name type="scientific">Zhongshania aliphaticivorans</name>
    <dbReference type="NCBI Taxonomy" id="1470434"/>
    <lineage>
        <taxon>Bacteria</taxon>
        <taxon>Pseudomonadati</taxon>
        <taxon>Pseudomonadota</taxon>
        <taxon>Gammaproteobacteria</taxon>
        <taxon>Cellvibrionales</taxon>
        <taxon>Spongiibacteraceae</taxon>
        <taxon>Zhongshania</taxon>
    </lineage>
</organism>
<sequence>MLLQRHIWLLYKIGMSRGNVDINPGYMLLDAGEAEGYYYSGCYMMEFDFTVAPLWLMERSMDIEPMPIHKPKDLYLALGNLIPKFRTLDLDELGIYGWEWE</sequence>
<keyword evidence="3" id="KW-1185">Reference proteome</keyword>